<dbReference type="GO" id="GO:0000150">
    <property type="term" value="F:DNA strand exchange activity"/>
    <property type="evidence" value="ECO:0007669"/>
    <property type="project" value="InterPro"/>
</dbReference>
<dbReference type="InterPro" id="IPR038109">
    <property type="entry name" value="DNA_bind_recomb_sf"/>
</dbReference>
<dbReference type="PROSITE" id="PS51736">
    <property type="entry name" value="RECOMBINASES_3"/>
    <property type="match status" value="1"/>
</dbReference>
<dbReference type="AlphaFoldDB" id="A0A4R8VZN8"/>
<dbReference type="SUPFAM" id="SSF53041">
    <property type="entry name" value="Resolvase-like"/>
    <property type="match status" value="1"/>
</dbReference>
<comment type="caution">
    <text evidence="3">The sequence shown here is derived from an EMBL/GenBank/DDBJ whole genome shotgun (WGS) entry which is preliminary data.</text>
</comment>
<dbReference type="PANTHER" id="PTHR30461">
    <property type="entry name" value="DNA-INVERTASE FROM LAMBDOID PROPHAGE"/>
    <property type="match status" value="1"/>
</dbReference>
<accession>A0A4R8VZN8</accession>
<gene>
    <name evidence="3" type="ORF">E3O42_16185</name>
</gene>
<dbReference type="Gene3D" id="3.40.50.1390">
    <property type="entry name" value="Resolvase, N-terminal catalytic domain"/>
    <property type="match status" value="1"/>
</dbReference>
<feature type="domain" description="Resolvase/invertase-type recombinase catalytic" evidence="1">
    <location>
        <begin position="9"/>
        <end position="157"/>
    </location>
</feature>
<dbReference type="PANTHER" id="PTHR30461:SF23">
    <property type="entry name" value="DNA RECOMBINASE-RELATED"/>
    <property type="match status" value="1"/>
</dbReference>
<sequence>MYFVKPPIAAAAYARISSDPTGQGLGVQRQLEDCRKLAESRGWSIAEEYVDNDVSAFGPKSRPAYVRMLDDLARGLRDGVVVYNLDRLHRQPRELEDFNAICKRAGVRHVITVTVDVDLGNDDGLFMARVIAAFAAKESGRKSARIKRQALQRAEQGRPSPSFRRPFGYTQDQMFVVESEAAVIKDLVARYIAGESISSLTAWLSREEVPTVSGAAWSPTSVRSVIRSPRIAGLRTHNSVVIAKALWPAIISEAEHDQVIAMSKTKQMQNRRAPRRYLLSGLLRCGRCGSRMASSSKHGKRWYICPQSQGLASCGRLSLAAESAELWIAEGVLARLDSPAMTATLAGGSANNYVQPALAKELEADREQLVDLGRMFGNREIGAEVWKAAREPIESRVRVAERRLAASSRNDALGGLPLGSPELRNKWTQLNLTRQAAIIGAVIDHLVVAPGIPWARAFDPDRLSPVWRL</sequence>
<evidence type="ECO:0000313" key="3">
    <source>
        <dbReference type="EMBL" id="TFB97477.1"/>
    </source>
</evidence>
<dbReference type="EMBL" id="SOFL01000053">
    <property type="protein sequence ID" value="TFB97477.1"/>
    <property type="molecule type" value="Genomic_DNA"/>
</dbReference>
<dbReference type="Gene3D" id="3.90.1750.20">
    <property type="entry name" value="Putative Large Serine Recombinase, Chain B, Domain 2"/>
    <property type="match status" value="1"/>
</dbReference>
<dbReference type="CDD" id="cd00338">
    <property type="entry name" value="Ser_Recombinase"/>
    <property type="match status" value="1"/>
</dbReference>
<dbReference type="InterPro" id="IPR006119">
    <property type="entry name" value="Resolv_N"/>
</dbReference>
<dbReference type="InterPro" id="IPR025827">
    <property type="entry name" value="Zn_ribbon_recom_dom"/>
</dbReference>
<name>A0A4R8VZN8_9MICO</name>
<proteinExistence type="predicted"/>
<dbReference type="PROSITE" id="PS51737">
    <property type="entry name" value="RECOMBINASE_DNA_BIND"/>
    <property type="match status" value="1"/>
</dbReference>
<keyword evidence="4" id="KW-1185">Reference proteome</keyword>
<evidence type="ECO:0000259" key="2">
    <source>
        <dbReference type="PROSITE" id="PS51737"/>
    </source>
</evidence>
<dbReference type="Pfam" id="PF00239">
    <property type="entry name" value="Resolvase"/>
    <property type="match status" value="1"/>
</dbReference>
<dbReference type="Pfam" id="PF07508">
    <property type="entry name" value="Recombinase"/>
    <property type="match status" value="1"/>
</dbReference>
<evidence type="ECO:0000259" key="1">
    <source>
        <dbReference type="PROSITE" id="PS51736"/>
    </source>
</evidence>
<dbReference type="GO" id="GO:0003677">
    <property type="term" value="F:DNA binding"/>
    <property type="evidence" value="ECO:0007669"/>
    <property type="project" value="InterPro"/>
</dbReference>
<reference evidence="3 4" key="1">
    <citation type="submission" date="2019-03" db="EMBL/GenBank/DDBJ databases">
        <title>Genomics of glacier-inhabiting Cryobacterium strains.</title>
        <authorList>
            <person name="Liu Q."/>
            <person name="Xin Y.-H."/>
        </authorList>
    </citation>
    <scope>NUCLEOTIDE SEQUENCE [LARGE SCALE GENOMIC DNA]</scope>
    <source>
        <strain evidence="3 4">RHLS22-1</strain>
    </source>
</reference>
<protein>
    <submittedName>
        <fullName evidence="3">Recombinase family protein</fullName>
    </submittedName>
</protein>
<dbReference type="SMART" id="SM00857">
    <property type="entry name" value="Resolvase"/>
    <property type="match status" value="1"/>
</dbReference>
<evidence type="ECO:0000313" key="4">
    <source>
        <dbReference type="Proteomes" id="UP000297907"/>
    </source>
</evidence>
<dbReference type="Proteomes" id="UP000297907">
    <property type="component" value="Unassembled WGS sequence"/>
</dbReference>
<dbReference type="InterPro" id="IPR050639">
    <property type="entry name" value="SSR_resolvase"/>
</dbReference>
<dbReference type="OrthoDB" id="4500247at2"/>
<dbReference type="InterPro" id="IPR011109">
    <property type="entry name" value="DNA_bind_recombinase_dom"/>
</dbReference>
<dbReference type="InterPro" id="IPR036162">
    <property type="entry name" value="Resolvase-like_N_sf"/>
</dbReference>
<dbReference type="Pfam" id="PF13408">
    <property type="entry name" value="Zn_ribbon_recom"/>
    <property type="match status" value="1"/>
</dbReference>
<organism evidence="3 4">
    <name type="scientific">Cryobacterium adonitolivorans</name>
    <dbReference type="NCBI Taxonomy" id="1259189"/>
    <lineage>
        <taxon>Bacteria</taxon>
        <taxon>Bacillati</taxon>
        <taxon>Actinomycetota</taxon>
        <taxon>Actinomycetes</taxon>
        <taxon>Micrococcales</taxon>
        <taxon>Microbacteriaceae</taxon>
        <taxon>Cryobacterium</taxon>
    </lineage>
</organism>
<feature type="domain" description="Recombinase" evidence="2">
    <location>
        <begin position="166"/>
        <end position="269"/>
    </location>
</feature>